<proteinExistence type="predicted"/>
<dbReference type="InterPro" id="IPR012808">
    <property type="entry name" value="CHP02453"/>
</dbReference>
<dbReference type="EMBL" id="PUBV01000003">
    <property type="protein sequence ID" value="PWB09072.1"/>
    <property type="molecule type" value="Genomic_DNA"/>
</dbReference>
<dbReference type="RefSeq" id="WP_107035093.1">
    <property type="nucleotide sequence ID" value="NZ_CAOLHR010000024.1"/>
</dbReference>
<accession>A0A2V1IZN1</accession>
<dbReference type="AlphaFoldDB" id="A0A2V1IZN1"/>
<evidence type="ECO:0000313" key="1">
    <source>
        <dbReference type="EMBL" id="PWB09072.1"/>
    </source>
</evidence>
<dbReference type="PANTHER" id="PTHR36452">
    <property type="entry name" value="CHROMOSOME 12, WHOLE GENOME SHOTGUN SEQUENCE"/>
    <property type="match status" value="1"/>
</dbReference>
<dbReference type="PIRSF" id="PIRSF028451">
    <property type="entry name" value="UCP028451"/>
    <property type="match status" value="1"/>
</dbReference>
<protein>
    <submittedName>
        <fullName evidence="1">DUF2461 domain-containing protein</fullName>
    </submittedName>
</protein>
<dbReference type="PANTHER" id="PTHR36452:SF1">
    <property type="entry name" value="DUF2461 DOMAIN-CONTAINING PROTEIN"/>
    <property type="match status" value="1"/>
</dbReference>
<dbReference type="GeneID" id="93423412"/>
<gene>
    <name evidence="1" type="ORF">C5O25_02160</name>
</gene>
<dbReference type="InterPro" id="IPR015996">
    <property type="entry name" value="UCP028451"/>
</dbReference>
<reference evidence="2" key="1">
    <citation type="submission" date="2018-02" db="EMBL/GenBank/DDBJ databases">
        <authorList>
            <person name="Clavel T."/>
            <person name="Strowig T."/>
        </authorList>
    </citation>
    <scope>NUCLEOTIDE SEQUENCE [LARGE SCALE GENOMIC DNA]</scope>
    <source>
        <strain evidence="2">DSM 100764</strain>
    </source>
</reference>
<dbReference type="Pfam" id="PF09365">
    <property type="entry name" value="DUF2461"/>
    <property type="match status" value="1"/>
</dbReference>
<dbReference type="NCBIfam" id="TIGR02453">
    <property type="entry name" value="TIGR02453 family protein"/>
    <property type="match status" value="1"/>
</dbReference>
<dbReference type="Proteomes" id="UP000244925">
    <property type="component" value="Unassembled WGS sequence"/>
</dbReference>
<comment type="caution">
    <text evidence="1">The sequence shown here is derived from an EMBL/GenBank/DDBJ whole genome shotgun (WGS) entry which is preliminary data.</text>
</comment>
<organism evidence="1 2">
    <name type="scientific">Paramuribaculum intestinale</name>
    <dbReference type="NCBI Taxonomy" id="2094151"/>
    <lineage>
        <taxon>Bacteria</taxon>
        <taxon>Pseudomonadati</taxon>
        <taxon>Bacteroidota</taxon>
        <taxon>Bacteroidia</taxon>
        <taxon>Bacteroidales</taxon>
        <taxon>Muribaculaceae</taxon>
        <taxon>Paramuribaculum</taxon>
    </lineage>
</organism>
<keyword evidence="2" id="KW-1185">Reference proteome</keyword>
<name>A0A2V1IZN1_9BACT</name>
<sequence>MAEYYMHELHRFLGELAVNNNREWFAANRQRYDCLRQSWLDDVDRLIAAMAQWEPAVAGFTARDVTYRIYRDTRFSPDKSPFKTYFSSAPGPYGRHSARAGYYIETGTDGRSGLYGGLWCPEPQVLKKMRRAIVDNIEEFESITMHPDFVRYFPEWCGQQLKTVPKGWDRDHPQAPLLRLKDYGRVNYVGAEYFMNPSWPEITAERFKALKPFVDFLNYTIDE</sequence>
<evidence type="ECO:0000313" key="2">
    <source>
        <dbReference type="Proteomes" id="UP000244925"/>
    </source>
</evidence>